<organism evidence="2 3">
    <name type="scientific">Candidatus Scybalocola faecigallinarum</name>
    <dbReference type="NCBI Taxonomy" id="2840941"/>
    <lineage>
        <taxon>Bacteria</taxon>
        <taxon>Bacillati</taxon>
        <taxon>Bacillota</taxon>
        <taxon>Clostridia</taxon>
        <taxon>Lachnospirales</taxon>
        <taxon>Lachnospiraceae</taxon>
        <taxon>Lachnospiraceae incertae sedis</taxon>
        <taxon>Candidatus Scybalocola (ex Gilroy et al. 2021)</taxon>
    </lineage>
</organism>
<dbReference type="AlphaFoldDB" id="A0A9D1F5W1"/>
<reference evidence="2" key="2">
    <citation type="journal article" date="2021" name="PeerJ">
        <title>Extensive microbial diversity within the chicken gut microbiome revealed by metagenomics and culture.</title>
        <authorList>
            <person name="Gilroy R."/>
            <person name="Ravi A."/>
            <person name="Getino M."/>
            <person name="Pursley I."/>
            <person name="Horton D.L."/>
            <person name="Alikhan N.F."/>
            <person name="Baker D."/>
            <person name="Gharbi K."/>
            <person name="Hall N."/>
            <person name="Watson M."/>
            <person name="Adriaenssens E.M."/>
            <person name="Foster-Nyarko E."/>
            <person name="Jarju S."/>
            <person name="Secka A."/>
            <person name="Antonio M."/>
            <person name="Oren A."/>
            <person name="Chaudhuri R.R."/>
            <person name="La Ragione R."/>
            <person name="Hildebrand F."/>
            <person name="Pallen M.J."/>
        </authorList>
    </citation>
    <scope>NUCLEOTIDE SEQUENCE</scope>
    <source>
        <strain evidence="2">CHK178-757</strain>
    </source>
</reference>
<evidence type="ECO:0000313" key="3">
    <source>
        <dbReference type="Proteomes" id="UP000823927"/>
    </source>
</evidence>
<dbReference type="InterPro" id="IPR002881">
    <property type="entry name" value="DUF58"/>
</dbReference>
<reference evidence="2" key="1">
    <citation type="submission" date="2020-10" db="EMBL/GenBank/DDBJ databases">
        <authorList>
            <person name="Gilroy R."/>
        </authorList>
    </citation>
    <scope>NUCLEOTIDE SEQUENCE</scope>
    <source>
        <strain evidence="2">CHK178-757</strain>
    </source>
</reference>
<dbReference type="PANTHER" id="PTHR34351">
    <property type="entry name" value="SLR1927 PROTEIN-RELATED"/>
    <property type="match status" value="1"/>
</dbReference>
<protein>
    <submittedName>
        <fullName evidence="2">DUF58 domain-containing protein</fullName>
    </submittedName>
</protein>
<gene>
    <name evidence="2" type="ORF">IAB46_10390</name>
</gene>
<comment type="caution">
    <text evidence="2">The sequence shown here is derived from an EMBL/GenBank/DDBJ whole genome shotgun (WGS) entry which is preliminary data.</text>
</comment>
<dbReference type="EMBL" id="DVIT01000037">
    <property type="protein sequence ID" value="HIS47935.1"/>
    <property type="molecule type" value="Genomic_DNA"/>
</dbReference>
<name>A0A9D1F5W1_9FIRM</name>
<accession>A0A9D1F5W1</accession>
<evidence type="ECO:0000313" key="2">
    <source>
        <dbReference type="EMBL" id="HIS47935.1"/>
    </source>
</evidence>
<dbReference type="Proteomes" id="UP000823927">
    <property type="component" value="Unassembled WGS sequence"/>
</dbReference>
<feature type="domain" description="DUF58" evidence="1">
    <location>
        <begin position="182"/>
        <end position="335"/>
    </location>
</feature>
<sequence length="377" mass="43290">MSILFAALALFILYLTQRTLYMRIWDRDLNAAVTYSCETAVEGEDAALVEVVVNNKKLPLPALTVKFQTSRKLLFHDSQNSAVTDLYYRSDIFSLGSREKITRTLPFTCTHRGYYTITQMALTCTDLLYIEKFSKLQDNFTQLYVYPRYVDIRRLLIPFNQLYGSLLTRRRFMEDPFEFRGIREYQPFDPMRSINWKAYARTQELKVNIYENTASQEVCIYLDLENFGYANHYDIMEENIRLAATFSDMFIAKGIPVSLKTNGCDCTSALPVCVDGGTGAGHQTRMLQSLARIDLELPVKHLSFTLREALAKGGQPPCMIFISNYCRDDLTDTLKDIFSGNEGCCLICTGHKDMFEGFNLPAEIAEKTLMWEVEHID</sequence>
<evidence type="ECO:0000259" key="1">
    <source>
        <dbReference type="Pfam" id="PF01882"/>
    </source>
</evidence>
<proteinExistence type="predicted"/>
<dbReference type="PANTHER" id="PTHR34351:SF2">
    <property type="entry name" value="DUF58 DOMAIN-CONTAINING PROTEIN"/>
    <property type="match status" value="1"/>
</dbReference>
<dbReference type="Pfam" id="PF01882">
    <property type="entry name" value="DUF58"/>
    <property type="match status" value="1"/>
</dbReference>